<feature type="compositionally biased region" description="Polar residues" evidence="7">
    <location>
        <begin position="248"/>
        <end position="263"/>
    </location>
</feature>
<name>A0A0A1TCW0_9HYPO</name>
<feature type="region of interest" description="Disordered" evidence="7">
    <location>
        <begin position="175"/>
        <end position="263"/>
    </location>
</feature>
<dbReference type="HAMAP" id="MF_04110">
    <property type="entry name" value="ENDOLYSIN_T4"/>
    <property type="match status" value="1"/>
</dbReference>
<dbReference type="SUPFAM" id="SSF53955">
    <property type="entry name" value="Lysozyme-like"/>
    <property type="match status" value="1"/>
</dbReference>
<keyword evidence="3" id="KW-0081">Bacteriolytic enzyme</keyword>
<dbReference type="InterPro" id="IPR023347">
    <property type="entry name" value="Lysozyme_dom_sf"/>
</dbReference>
<evidence type="ECO:0000256" key="5">
    <source>
        <dbReference type="ARBA" id="ARBA00023200"/>
    </source>
</evidence>
<dbReference type="InterPro" id="IPR033907">
    <property type="entry name" value="Endolysin_autolysin"/>
</dbReference>
<dbReference type="Gene3D" id="1.10.530.40">
    <property type="match status" value="1"/>
</dbReference>
<dbReference type="GO" id="GO:0003796">
    <property type="term" value="F:lysozyme activity"/>
    <property type="evidence" value="ECO:0007669"/>
    <property type="project" value="UniProtKB-EC"/>
</dbReference>
<feature type="signal peptide" evidence="8">
    <location>
        <begin position="1"/>
        <end position="18"/>
    </location>
</feature>
<feature type="compositionally biased region" description="Basic and acidic residues" evidence="7">
    <location>
        <begin position="215"/>
        <end position="228"/>
    </location>
</feature>
<proteinExistence type="inferred from homology"/>
<comment type="catalytic activity">
    <reaction evidence="1">
        <text>Hydrolysis of (1-&gt;4)-beta-linkages between N-acetylmuramic acid and N-acetyl-D-glucosamine residues in a peptidoglycan and between N-acetyl-D-glucosamine residues in chitodextrins.</text>
        <dbReference type="EC" id="3.2.1.17"/>
    </reaction>
</comment>
<dbReference type="InterPro" id="IPR051018">
    <property type="entry name" value="Bacteriophage_GH24"/>
</dbReference>
<dbReference type="GO" id="GO:0042742">
    <property type="term" value="P:defense response to bacterium"/>
    <property type="evidence" value="ECO:0007669"/>
    <property type="project" value="UniProtKB-KW"/>
</dbReference>
<feature type="chain" id="PRO_5001990116" evidence="8">
    <location>
        <begin position="19"/>
        <end position="378"/>
    </location>
</feature>
<dbReference type="PANTHER" id="PTHR38107:SF3">
    <property type="entry name" value="LYSOZYME RRRD-RELATED"/>
    <property type="match status" value="1"/>
</dbReference>
<dbReference type="CDD" id="cd00737">
    <property type="entry name" value="lyz_endolysin_autolysin"/>
    <property type="match status" value="1"/>
</dbReference>
<dbReference type="InterPro" id="IPR023346">
    <property type="entry name" value="Lysozyme-like_dom_sf"/>
</dbReference>
<feature type="compositionally biased region" description="Low complexity" evidence="7">
    <location>
        <begin position="232"/>
        <end position="247"/>
    </location>
</feature>
<accession>A0A0A1TCW0</accession>
<evidence type="ECO:0000256" key="4">
    <source>
        <dbReference type="ARBA" id="ARBA00022801"/>
    </source>
</evidence>
<dbReference type="HOGENOM" id="CLU_641051_0_0_1"/>
<keyword evidence="10" id="KW-1185">Reference proteome</keyword>
<keyword evidence="5" id="KW-1035">Host cytoplasm</keyword>
<dbReference type="PANTHER" id="PTHR38107">
    <property type="match status" value="1"/>
</dbReference>
<dbReference type="GO" id="GO:0031640">
    <property type="term" value="P:killing of cells of another organism"/>
    <property type="evidence" value="ECO:0007669"/>
    <property type="project" value="UniProtKB-KW"/>
</dbReference>
<keyword evidence="6" id="KW-0326">Glycosidase</keyword>
<dbReference type="GO" id="GO:0009253">
    <property type="term" value="P:peptidoglycan catabolic process"/>
    <property type="evidence" value="ECO:0007669"/>
    <property type="project" value="InterPro"/>
</dbReference>
<evidence type="ECO:0000256" key="1">
    <source>
        <dbReference type="ARBA" id="ARBA00000632"/>
    </source>
</evidence>
<dbReference type="AlphaFoldDB" id="A0A0A1TCW0"/>
<keyword evidence="8" id="KW-0732">Signal</keyword>
<reference evidence="9 10" key="1">
    <citation type="journal article" date="2015" name="Genome Announc.">
        <title>Draft Genome Sequence and Gene Annotation of the Entomopathogenic Fungus Verticillium hemipterigenum.</title>
        <authorList>
            <person name="Horn F."/>
            <person name="Habel A."/>
            <person name="Scharf D.H."/>
            <person name="Dworschak J."/>
            <person name="Brakhage A.A."/>
            <person name="Guthke R."/>
            <person name="Hertweck C."/>
            <person name="Linde J."/>
        </authorList>
    </citation>
    <scope>NUCLEOTIDE SEQUENCE [LARGE SCALE GENOMIC DNA]</scope>
</reference>
<keyword evidence="2" id="KW-0929">Antimicrobial</keyword>
<dbReference type="InterPro" id="IPR002196">
    <property type="entry name" value="Glyco_hydro_24"/>
</dbReference>
<evidence type="ECO:0000256" key="3">
    <source>
        <dbReference type="ARBA" id="ARBA00022638"/>
    </source>
</evidence>
<dbReference type="InterPro" id="IPR034690">
    <property type="entry name" value="Endolysin_T4_type"/>
</dbReference>
<evidence type="ECO:0000256" key="8">
    <source>
        <dbReference type="SAM" id="SignalP"/>
    </source>
</evidence>
<dbReference type="EMBL" id="CDHN01000005">
    <property type="protein sequence ID" value="CEJ92624.1"/>
    <property type="molecule type" value="Genomic_DNA"/>
</dbReference>
<evidence type="ECO:0000256" key="2">
    <source>
        <dbReference type="ARBA" id="ARBA00022529"/>
    </source>
</evidence>
<gene>
    <name evidence="9" type="ORF">VHEMI08262</name>
</gene>
<dbReference type="GO" id="GO:0016998">
    <property type="term" value="P:cell wall macromolecule catabolic process"/>
    <property type="evidence" value="ECO:0007669"/>
    <property type="project" value="InterPro"/>
</dbReference>
<keyword evidence="4" id="KW-0378">Hydrolase</keyword>
<dbReference type="STRING" id="1531966.A0A0A1TCW0"/>
<evidence type="ECO:0000313" key="10">
    <source>
        <dbReference type="Proteomes" id="UP000039046"/>
    </source>
</evidence>
<dbReference type="Proteomes" id="UP000039046">
    <property type="component" value="Unassembled WGS sequence"/>
</dbReference>
<dbReference type="Pfam" id="PF00959">
    <property type="entry name" value="Phage_lysozyme"/>
    <property type="match status" value="1"/>
</dbReference>
<evidence type="ECO:0000256" key="7">
    <source>
        <dbReference type="SAM" id="MobiDB-lite"/>
    </source>
</evidence>
<evidence type="ECO:0000313" key="9">
    <source>
        <dbReference type="EMBL" id="CEJ92624.1"/>
    </source>
</evidence>
<sequence>MLKSSIALLLGASVGVHACSTPVANAATVEFVSGFEGWRDYVYRDPGNGFQTLGYGHLCKKPNCAEVPYKFPPLSKADGLKLLSSDMAIAENCVTKDIKDKIVLNANQYGALVSWAFNVGCGNVASSSLIRRLNAGENPNVVAASELPKWNKDAKGHVLPGLTRRRAAEVKLFQTPTSEHALPACQNPGPPKSTSKPAPPATHSKTQDKPTSTETKTKPSHSETKGTHTETTIKPTSPQPSSTTLPTAANSTLPSNWNTSAIPTSVPMTTSIVWTTSIHMVISCAPTVTNCPAHSTVLVTETVPAYTTVCPVTETEKVQSGQLPVATSLVPTTTSVTVVVPPAQSANTTLPTAPVAAGASTLSLRTAVVAAALAAVLM</sequence>
<organism evidence="9 10">
    <name type="scientific">[Torrubiella] hemipterigena</name>
    <dbReference type="NCBI Taxonomy" id="1531966"/>
    <lineage>
        <taxon>Eukaryota</taxon>
        <taxon>Fungi</taxon>
        <taxon>Dikarya</taxon>
        <taxon>Ascomycota</taxon>
        <taxon>Pezizomycotina</taxon>
        <taxon>Sordariomycetes</taxon>
        <taxon>Hypocreomycetidae</taxon>
        <taxon>Hypocreales</taxon>
        <taxon>Clavicipitaceae</taxon>
        <taxon>Clavicipitaceae incertae sedis</taxon>
        <taxon>'Torrubiella' clade</taxon>
    </lineage>
</organism>
<evidence type="ECO:0000256" key="6">
    <source>
        <dbReference type="ARBA" id="ARBA00023295"/>
    </source>
</evidence>
<protein>
    <submittedName>
        <fullName evidence="9">Putative Gpi anchored serine-rich protein</fullName>
    </submittedName>
</protein>
<dbReference type="OrthoDB" id="4941357at2759"/>